<keyword evidence="3" id="KW-1185">Reference proteome</keyword>
<name>A0ABT3G0S1_9BACT</name>
<feature type="coiled-coil region" evidence="1">
    <location>
        <begin position="83"/>
        <end position="110"/>
    </location>
</feature>
<accession>A0ABT3G0S1</accession>
<dbReference type="InterPro" id="IPR009057">
    <property type="entry name" value="Homeodomain-like_sf"/>
</dbReference>
<evidence type="ECO:0000313" key="3">
    <source>
        <dbReference type="Proteomes" id="UP001165653"/>
    </source>
</evidence>
<dbReference type="Proteomes" id="UP001165653">
    <property type="component" value="Unassembled WGS sequence"/>
</dbReference>
<evidence type="ECO:0008006" key="4">
    <source>
        <dbReference type="Google" id="ProtNLM"/>
    </source>
</evidence>
<gene>
    <name evidence="2" type="ORF">OJ996_05820</name>
</gene>
<evidence type="ECO:0000256" key="1">
    <source>
        <dbReference type="SAM" id="Coils"/>
    </source>
</evidence>
<dbReference type="RefSeq" id="WP_264512150.1">
    <property type="nucleotide sequence ID" value="NZ_JAPDDR010000002.1"/>
</dbReference>
<evidence type="ECO:0000313" key="2">
    <source>
        <dbReference type="EMBL" id="MCW1913079.1"/>
    </source>
</evidence>
<organism evidence="2 3">
    <name type="scientific">Luteolibacter rhizosphaerae</name>
    <dbReference type="NCBI Taxonomy" id="2989719"/>
    <lineage>
        <taxon>Bacteria</taxon>
        <taxon>Pseudomonadati</taxon>
        <taxon>Verrucomicrobiota</taxon>
        <taxon>Verrucomicrobiia</taxon>
        <taxon>Verrucomicrobiales</taxon>
        <taxon>Verrucomicrobiaceae</taxon>
        <taxon>Luteolibacter</taxon>
    </lineage>
</organism>
<keyword evidence="1" id="KW-0175">Coiled coil</keyword>
<proteinExistence type="predicted"/>
<dbReference type="EMBL" id="JAPDDR010000002">
    <property type="protein sequence ID" value="MCW1913079.1"/>
    <property type="molecule type" value="Genomic_DNA"/>
</dbReference>
<sequence length="111" mass="11483">MASKKASKGKRYSTEEKQQVVDFVNQHNAANGRGGAAAASKKFGVSQLTVASWLKNSGGASVGKGHKGKAVGAGSRTGVLAELSKLDGVIAAKRKELDALEARFQKLKGSL</sequence>
<protein>
    <recommendedName>
        <fullName evidence="4">Transposase</fullName>
    </recommendedName>
</protein>
<reference evidence="2" key="1">
    <citation type="submission" date="2022-10" db="EMBL/GenBank/DDBJ databases">
        <title>Luteolibacter sp. GHJ8, whole genome shotgun sequencing project.</title>
        <authorList>
            <person name="Zhao G."/>
            <person name="Shen L."/>
        </authorList>
    </citation>
    <scope>NUCLEOTIDE SEQUENCE</scope>
    <source>
        <strain evidence="2">GHJ8</strain>
    </source>
</reference>
<dbReference type="SUPFAM" id="SSF46689">
    <property type="entry name" value="Homeodomain-like"/>
    <property type="match status" value="1"/>
</dbReference>
<comment type="caution">
    <text evidence="2">The sequence shown here is derived from an EMBL/GenBank/DDBJ whole genome shotgun (WGS) entry which is preliminary data.</text>
</comment>
<dbReference type="Gene3D" id="1.10.10.60">
    <property type="entry name" value="Homeodomain-like"/>
    <property type="match status" value="1"/>
</dbReference>